<organism evidence="1">
    <name type="scientific">Cacopsylla melanoneura</name>
    <dbReference type="NCBI Taxonomy" id="428564"/>
    <lineage>
        <taxon>Eukaryota</taxon>
        <taxon>Metazoa</taxon>
        <taxon>Ecdysozoa</taxon>
        <taxon>Arthropoda</taxon>
        <taxon>Hexapoda</taxon>
        <taxon>Insecta</taxon>
        <taxon>Pterygota</taxon>
        <taxon>Neoptera</taxon>
        <taxon>Paraneoptera</taxon>
        <taxon>Hemiptera</taxon>
        <taxon>Sternorrhyncha</taxon>
        <taxon>Psylloidea</taxon>
        <taxon>Psyllidae</taxon>
        <taxon>Psyllinae</taxon>
        <taxon>Cacopsylla</taxon>
    </lineage>
</organism>
<proteinExistence type="predicted"/>
<name>A0A8D8U0T8_9HEMI</name>
<dbReference type="EMBL" id="HBUF01326472">
    <property type="protein sequence ID" value="CAG6695985.1"/>
    <property type="molecule type" value="Transcribed_RNA"/>
</dbReference>
<sequence>MVVPAVACHIHLSRLLHLLEPSPVSHAFPLQKLSQGSSPLQATNSFFRYCYPSGGNASHSNLPHAAFVCHPCSLCTVPSDCHLYILPRDHRPFWSRSQIVLVATLAA</sequence>
<reference evidence="1" key="1">
    <citation type="submission" date="2021-05" db="EMBL/GenBank/DDBJ databases">
        <authorList>
            <person name="Alioto T."/>
            <person name="Alioto T."/>
            <person name="Gomez Garrido J."/>
        </authorList>
    </citation>
    <scope>NUCLEOTIDE SEQUENCE</scope>
</reference>
<accession>A0A8D8U0T8</accession>
<dbReference type="AlphaFoldDB" id="A0A8D8U0T8"/>
<protein>
    <submittedName>
        <fullName evidence="1">Uncharacterized protein</fullName>
    </submittedName>
</protein>
<evidence type="ECO:0000313" key="1">
    <source>
        <dbReference type="EMBL" id="CAG6695985.1"/>
    </source>
</evidence>